<evidence type="ECO:0000313" key="1">
    <source>
        <dbReference type="EMBL" id="MBC3759714.1"/>
    </source>
</evidence>
<comment type="caution">
    <text evidence="1">The sequence shown here is derived from an EMBL/GenBank/DDBJ whole genome shotgun (WGS) entry which is preliminary data.</text>
</comment>
<protein>
    <submittedName>
        <fullName evidence="1">AAA family ATPase</fullName>
    </submittedName>
</protein>
<dbReference type="SUPFAM" id="SSF52540">
    <property type="entry name" value="P-loop containing nucleoside triphosphate hydrolases"/>
    <property type="match status" value="1"/>
</dbReference>
<keyword evidence="2" id="KW-1185">Reference proteome</keyword>
<gene>
    <name evidence="1" type="ORF">H7U19_14975</name>
</gene>
<evidence type="ECO:0000313" key="2">
    <source>
        <dbReference type="Proteomes" id="UP000656244"/>
    </source>
</evidence>
<proteinExistence type="predicted"/>
<dbReference type="Pfam" id="PF13481">
    <property type="entry name" value="AAA_25"/>
    <property type="match status" value="1"/>
</dbReference>
<dbReference type="InterPro" id="IPR027417">
    <property type="entry name" value="P-loop_NTPase"/>
</dbReference>
<name>A0A923KJ58_9FLAO</name>
<dbReference type="AlphaFoldDB" id="A0A923KJ58"/>
<dbReference type="Gene3D" id="3.40.50.300">
    <property type="entry name" value="P-loop containing nucleotide triphosphate hydrolases"/>
    <property type="match status" value="1"/>
</dbReference>
<dbReference type="RefSeq" id="WP_186563678.1">
    <property type="nucleotide sequence ID" value="NZ_JACNMF010000005.1"/>
</dbReference>
<dbReference type="EMBL" id="JACNMF010000005">
    <property type="protein sequence ID" value="MBC3759714.1"/>
    <property type="molecule type" value="Genomic_DNA"/>
</dbReference>
<accession>A0A923KJ58</accession>
<organism evidence="1 2">
    <name type="scientific">Hyunsoonleella aquatilis</name>
    <dbReference type="NCBI Taxonomy" id="2762758"/>
    <lineage>
        <taxon>Bacteria</taxon>
        <taxon>Pseudomonadati</taxon>
        <taxon>Bacteroidota</taxon>
        <taxon>Flavobacteriia</taxon>
        <taxon>Flavobacteriales</taxon>
        <taxon>Flavobacteriaceae</taxon>
    </lineage>
</organism>
<dbReference type="Proteomes" id="UP000656244">
    <property type="component" value="Unassembled WGS sequence"/>
</dbReference>
<reference evidence="1" key="1">
    <citation type="submission" date="2020-08" db="EMBL/GenBank/DDBJ databases">
        <title>Hyunsoonleella sp. strain SJ7 genome sequencing and assembly.</title>
        <authorList>
            <person name="Kim I."/>
        </authorList>
    </citation>
    <scope>NUCLEOTIDE SEQUENCE</scope>
    <source>
        <strain evidence="1">SJ7</strain>
    </source>
</reference>
<sequence>MVDVKELLVKSEINPFMSLPVYPTILSINGVNFGTRGDFSCIVGKPKSRKTFLLSLLESICLSENLSHGAIQSFIGDSTILHFDTEQSNHYVQKYTKRVYSLLGRQGNIPNFKVFSLREFDANTRVEIIEEALDTYRNISLVVIDGIADLVNGYNDETLSNSIVGKLMKWSKDLNIHIITVIHHTKSSEEPKGHLGSFISQKAETVLHVNTPRNNSTTTVKSQNSRSIEIPTFEFIVDSNGLPRYKF</sequence>